<proteinExistence type="predicted"/>
<evidence type="ECO:0000313" key="4">
    <source>
        <dbReference type="Proteomes" id="UP001494902"/>
    </source>
</evidence>
<dbReference type="Gene3D" id="3.20.20.220">
    <property type="match status" value="1"/>
</dbReference>
<protein>
    <submittedName>
        <fullName evidence="3">Methylenetetrahydrofolate reductase</fullName>
    </submittedName>
</protein>
<keyword evidence="1" id="KW-0560">Oxidoreductase</keyword>
<dbReference type="Proteomes" id="UP001494902">
    <property type="component" value="Unassembled WGS sequence"/>
</dbReference>
<evidence type="ECO:0000256" key="2">
    <source>
        <dbReference type="SAM" id="MobiDB-lite"/>
    </source>
</evidence>
<feature type="compositionally biased region" description="Basic and acidic residues" evidence="2">
    <location>
        <begin position="312"/>
        <end position="333"/>
    </location>
</feature>
<dbReference type="InterPro" id="IPR029041">
    <property type="entry name" value="FAD-linked_oxidoreductase-like"/>
</dbReference>
<dbReference type="SUPFAM" id="SSF51730">
    <property type="entry name" value="FAD-linked oxidoreductase"/>
    <property type="match status" value="1"/>
</dbReference>
<sequence>MTGTAGCPKHMTFGPCGGVRPDLGCELGTGPCPFATAPLVPWTGPPGPAALPGALAGGGPVVLADLTNPPYDARALARLTRTLAGSCDALLLGQHHDTPDFPPTLLAMLVRDAGGRPWVTLTCRDRNRVVLEQDLAGLAAAGADAVFCVTGDARAPGMRPDATQVFDLDGTRLAALAARTGPAAVVPESPDAPPRDLRPARLAQKQRAGAGAAVLNHVASPARVAAFVAGARRHGATLPVLAGVAVVTDERGARTLQGYPGLELDPEVVATVLAAPDPVEAGIEAATDEAVALLAVDGVAGVNLSGKGTSGSDERGAEIKAEVGRRIRDRTGA</sequence>
<name>A0ABV1K5V6_9PSEU</name>
<keyword evidence="4" id="KW-1185">Reference proteome</keyword>
<comment type="caution">
    <text evidence="3">The sequence shown here is derived from an EMBL/GenBank/DDBJ whole genome shotgun (WGS) entry which is preliminary data.</text>
</comment>
<gene>
    <name evidence="3" type="ORF">WIS52_03370</name>
</gene>
<evidence type="ECO:0000256" key="1">
    <source>
        <dbReference type="ARBA" id="ARBA00023002"/>
    </source>
</evidence>
<reference evidence="3 4" key="1">
    <citation type="submission" date="2024-03" db="EMBL/GenBank/DDBJ databases">
        <title>Draft genome sequence of Pseudonocardia nematodicida JCM 31783.</title>
        <authorList>
            <person name="Butdee W."/>
            <person name="Duangmal K."/>
        </authorList>
    </citation>
    <scope>NUCLEOTIDE SEQUENCE [LARGE SCALE GENOMIC DNA]</scope>
    <source>
        <strain evidence="3 4">JCM 31783</strain>
    </source>
</reference>
<evidence type="ECO:0000313" key="3">
    <source>
        <dbReference type="EMBL" id="MEQ3549501.1"/>
    </source>
</evidence>
<accession>A0ABV1K5V6</accession>
<dbReference type="RefSeq" id="WP_349296574.1">
    <property type="nucleotide sequence ID" value="NZ_JBEDNQ010000001.1"/>
</dbReference>
<feature type="region of interest" description="Disordered" evidence="2">
    <location>
        <begin position="307"/>
        <end position="333"/>
    </location>
</feature>
<dbReference type="EMBL" id="JBEDNQ010000001">
    <property type="protein sequence ID" value="MEQ3549501.1"/>
    <property type="molecule type" value="Genomic_DNA"/>
</dbReference>
<organism evidence="3 4">
    <name type="scientific">Pseudonocardia nematodicida</name>
    <dbReference type="NCBI Taxonomy" id="1206997"/>
    <lineage>
        <taxon>Bacteria</taxon>
        <taxon>Bacillati</taxon>
        <taxon>Actinomycetota</taxon>
        <taxon>Actinomycetes</taxon>
        <taxon>Pseudonocardiales</taxon>
        <taxon>Pseudonocardiaceae</taxon>
        <taxon>Pseudonocardia</taxon>
    </lineage>
</organism>